<keyword evidence="3" id="KW-1185">Reference proteome</keyword>
<accession>A0A8T3BBG4</accession>
<gene>
    <name evidence="2" type="ORF">KFK09_014350</name>
</gene>
<reference evidence="2" key="1">
    <citation type="journal article" date="2022" name="Front. Genet.">
        <title>Chromosome-Scale Assembly of the Dendrobium nobile Genome Provides Insights Into the Molecular Mechanism of the Biosynthesis of the Medicinal Active Ingredient of Dendrobium.</title>
        <authorList>
            <person name="Xu Q."/>
            <person name="Niu S.-C."/>
            <person name="Li K.-L."/>
            <person name="Zheng P.-J."/>
            <person name="Zhang X.-J."/>
            <person name="Jia Y."/>
            <person name="Liu Y."/>
            <person name="Niu Y.-X."/>
            <person name="Yu L.-H."/>
            <person name="Chen D.-F."/>
            <person name="Zhang G.-Q."/>
        </authorList>
    </citation>
    <scope>NUCLEOTIDE SEQUENCE</scope>
    <source>
        <tissue evidence="2">Leaf</tissue>
    </source>
</reference>
<dbReference type="AlphaFoldDB" id="A0A8T3BBG4"/>
<feature type="region of interest" description="Disordered" evidence="1">
    <location>
        <begin position="33"/>
        <end position="52"/>
    </location>
</feature>
<dbReference type="EMBL" id="JAGYWB010000010">
    <property type="protein sequence ID" value="KAI0508215.1"/>
    <property type="molecule type" value="Genomic_DNA"/>
</dbReference>
<name>A0A8T3BBG4_DENNO</name>
<sequence length="80" mass="9658">MGSSDGQERRVVWKKQRAEPLITRALLSFYRREGKKRRASSRNHGMRRERRRATGFQRDSLWDFGRFGQLLDIYEVCHFL</sequence>
<evidence type="ECO:0000256" key="1">
    <source>
        <dbReference type="SAM" id="MobiDB-lite"/>
    </source>
</evidence>
<protein>
    <submittedName>
        <fullName evidence="2">Uncharacterized protein</fullName>
    </submittedName>
</protein>
<dbReference type="SMR" id="A0A8T3BBG4"/>
<dbReference type="Proteomes" id="UP000829196">
    <property type="component" value="Unassembled WGS sequence"/>
</dbReference>
<organism evidence="2 3">
    <name type="scientific">Dendrobium nobile</name>
    <name type="common">Orchid</name>
    <dbReference type="NCBI Taxonomy" id="94219"/>
    <lineage>
        <taxon>Eukaryota</taxon>
        <taxon>Viridiplantae</taxon>
        <taxon>Streptophyta</taxon>
        <taxon>Embryophyta</taxon>
        <taxon>Tracheophyta</taxon>
        <taxon>Spermatophyta</taxon>
        <taxon>Magnoliopsida</taxon>
        <taxon>Liliopsida</taxon>
        <taxon>Asparagales</taxon>
        <taxon>Orchidaceae</taxon>
        <taxon>Epidendroideae</taxon>
        <taxon>Malaxideae</taxon>
        <taxon>Dendrobiinae</taxon>
        <taxon>Dendrobium</taxon>
    </lineage>
</organism>
<evidence type="ECO:0000313" key="3">
    <source>
        <dbReference type="Proteomes" id="UP000829196"/>
    </source>
</evidence>
<evidence type="ECO:0000313" key="2">
    <source>
        <dbReference type="EMBL" id="KAI0508215.1"/>
    </source>
</evidence>
<comment type="caution">
    <text evidence="2">The sequence shown here is derived from an EMBL/GenBank/DDBJ whole genome shotgun (WGS) entry which is preliminary data.</text>
</comment>
<proteinExistence type="predicted"/>